<protein>
    <submittedName>
        <fullName evidence="1">Uncharacterized protein</fullName>
    </submittedName>
</protein>
<dbReference type="AlphaFoldDB" id="A0A177AW60"/>
<organism evidence="1 2">
    <name type="scientific">Intoshia linei</name>
    <dbReference type="NCBI Taxonomy" id="1819745"/>
    <lineage>
        <taxon>Eukaryota</taxon>
        <taxon>Metazoa</taxon>
        <taxon>Spiralia</taxon>
        <taxon>Lophotrochozoa</taxon>
        <taxon>Mesozoa</taxon>
        <taxon>Orthonectida</taxon>
        <taxon>Rhopaluridae</taxon>
        <taxon>Intoshia</taxon>
    </lineage>
</organism>
<evidence type="ECO:0000313" key="1">
    <source>
        <dbReference type="EMBL" id="OAF65752.1"/>
    </source>
</evidence>
<reference evidence="1 2" key="1">
    <citation type="submission" date="2016-04" db="EMBL/GenBank/DDBJ databases">
        <title>The genome of Intoshia linei affirms orthonectids as highly simplified spiralians.</title>
        <authorList>
            <person name="Mikhailov K.V."/>
            <person name="Slusarev G.S."/>
            <person name="Nikitin M.A."/>
            <person name="Logacheva M.D."/>
            <person name="Penin A."/>
            <person name="Aleoshin V."/>
            <person name="Panchin Y.V."/>
        </authorList>
    </citation>
    <scope>NUCLEOTIDE SEQUENCE [LARGE SCALE GENOMIC DNA]</scope>
    <source>
        <strain evidence="1">Intl2013</strain>
        <tissue evidence="1">Whole animal</tissue>
    </source>
</reference>
<gene>
    <name evidence="1" type="ORF">A3Q56_06520</name>
</gene>
<sequence length="67" mass="7850">LDATLCDYMTHTTSFGTEFYAAPEQLNSKYYDIKSYHGESGFMCDKCWHSYSFNFAKYASLKFKIVF</sequence>
<evidence type="ECO:0000313" key="2">
    <source>
        <dbReference type="Proteomes" id="UP000078046"/>
    </source>
</evidence>
<feature type="non-terminal residue" evidence="1">
    <location>
        <position position="1"/>
    </location>
</feature>
<dbReference type="Proteomes" id="UP000078046">
    <property type="component" value="Unassembled WGS sequence"/>
</dbReference>
<comment type="caution">
    <text evidence="1">The sequence shown here is derived from an EMBL/GenBank/DDBJ whole genome shotgun (WGS) entry which is preliminary data.</text>
</comment>
<dbReference type="EMBL" id="LWCA01001160">
    <property type="protein sequence ID" value="OAF65752.1"/>
    <property type="molecule type" value="Genomic_DNA"/>
</dbReference>
<accession>A0A177AW60</accession>
<name>A0A177AW60_9BILA</name>
<proteinExistence type="predicted"/>
<keyword evidence="2" id="KW-1185">Reference proteome</keyword>